<sequence>MTKQKKKILSILKKTYCRLKCSKIHGVGVFAIREIPKNAGLFAGVARHNCQKFNPGELKWLPAEVAKMIDDFLAMENDGSIFIPSVGIEGLDISFFLNYSKKPNVGTKDGGLTFFTRRRIKKGEELTSDYRVYDARYK</sequence>
<gene>
    <name evidence="2" type="ORF">A2663_03585</name>
</gene>
<organism evidence="2 3">
    <name type="scientific">Candidatus Buchananbacteria bacterium RIFCSPHIGHO2_01_FULL_46_12</name>
    <dbReference type="NCBI Taxonomy" id="1797536"/>
    <lineage>
        <taxon>Bacteria</taxon>
        <taxon>Candidatus Buchananiibacteriota</taxon>
    </lineage>
</organism>
<dbReference type="PROSITE" id="PS50280">
    <property type="entry name" value="SET"/>
    <property type="match status" value="1"/>
</dbReference>
<dbReference type="InterPro" id="IPR046341">
    <property type="entry name" value="SET_dom_sf"/>
</dbReference>
<feature type="domain" description="SET" evidence="1">
    <location>
        <begin position="17"/>
        <end position="131"/>
    </location>
</feature>
<dbReference type="Gene3D" id="2.170.270.10">
    <property type="entry name" value="SET domain"/>
    <property type="match status" value="1"/>
</dbReference>
<dbReference type="SUPFAM" id="SSF82199">
    <property type="entry name" value="SET domain"/>
    <property type="match status" value="1"/>
</dbReference>
<evidence type="ECO:0000259" key="1">
    <source>
        <dbReference type="PROSITE" id="PS50280"/>
    </source>
</evidence>
<dbReference type="AlphaFoldDB" id="A0A1G1Y792"/>
<dbReference type="Pfam" id="PF00856">
    <property type="entry name" value="SET"/>
    <property type="match status" value="1"/>
</dbReference>
<proteinExistence type="predicted"/>
<dbReference type="Proteomes" id="UP000178432">
    <property type="component" value="Unassembled WGS sequence"/>
</dbReference>
<dbReference type="InterPro" id="IPR001214">
    <property type="entry name" value="SET_dom"/>
</dbReference>
<reference evidence="2 3" key="1">
    <citation type="journal article" date="2016" name="Nat. Commun.">
        <title>Thousands of microbial genomes shed light on interconnected biogeochemical processes in an aquifer system.</title>
        <authorList>
            <person name="Anantharaman K."/>
            <person name="Brown C.T."/>
            <person name="Hug L.A."/>
            <person name="Sharon I."/>
            <person name="Castelle C.J."/>
            <person name="Probst A.J."/>
            <person name="Thomas B.C."/>
            <person name="Singh A."/>
            <person name="Wilkins M.J."/>
            <person name="Karaoz U."/>
            <person name="Brodie E.L."/>
            <person name="Williams K.H."/>
            <person name="Hubbard S.S."/>
            <person name="Banfield J.F."/>
        </authorList>
    </citation>
    <scope>NUCLEOTIDE SEQUENCE [LARGE SCALE GENOMIC DNA]</scope>
</reference>
<name>A0A1G1Y792_9BACT</name>
<comment type="caution">
    <text evidence="2">The sequence shown here is derived from an EMBL/GenBank/DDBJ whole genome shotgun (WGS) entry which is preliminary data.</text>
</comment>
<dbReference type="EMBL" id="MHIF01000029">
    <property type="protein sequence ID" value="OGY47696.1"/>
    <property type="molecule type" value="Genomic_DNA"/>
</dbReference>
<evidence type="ECO:0000313" key="3">
    <source>
        <dbReference type="Proteomes" id="UP000178432"/>
    </source>
</evidence>
<protein>
    <recommendedName>
        <fullName evidence="1">SET domain-containing protein</fullName>
    </recommendedName>
</protein>
<evidence type="ECO:0000313" key="2">
    <source>
        <dbReference type="EMBL" id="OGY47696.1"/>
    </source>
</evidence>
<accession>A0A1G1Y792</accession>